<accession>A0A1M5AJR6</accession>
<reference evidence="2 3" key="1">
    <citation type="submission" date="2016-11" db="EMBL/GenBank/DDBJ databases">
        <authorList>
            <person name="Jaros S."/>
            <person name="Januszkiewicz K."/>
            <person name="Wedrychowicz H."/>
        </authorList>
    </citation>
    <scope>NUCLEOTIDE SEQUENCE [LARGE SCALE GENOMIC DNA]</scope>
    <source>
        <strain evidence="2 3">DSM 44666</strain>
    </source>
</reference>
<dbReference type="GO" id="GO:0016853">
    <property type="term" value="F:isomerase activity"/>
    <property type="evidence" value="ECO:0007669"/>
    <property type="project" value="UniProtKB-KW"/>
</dbReference>
<evidence type="ECO:0000313" key="2">
    <source>
        <dbReference type="EMBL" id="SHF30518.1"/>
    </source>
</evidence>
<keyword evidence="2" id="KW-0413">Isomerase</keyword>
<dbReference type="Proteomes" id="UP000184476">
    <property type="component" value="Unassembled WGS sequence"/>
</dbReference>
<dbReference type="PANTHER" id="PTHR12110:SF21">
    <property type="entry name" value="XYLOSE ISOMERASE-LIKE TIM BARREL DOMAIN-CONTAINING PROTEIN"/>
    <property type="match status" value="1"/>
</dbReference>
<organism evidence="2 3">
    <name type="scientific">Seinonella peptonophila</name>
    <dbReference type="NCBI Taxonomy" id="112248"/>
    <lineage>
        <taxon>Bacteria</taxon>
        <taxon>Bacillati</taxon>
        <taxon>Bacillota</taxon>
        <taxon>Bacilli</taxon>
        <taxon>Bacillales</taxon>
        <taxon>Thermoactinomycetaceae</taxon>
        <taxon>Seinonella</taxon>
    </lineage>
</organism>
<dbReference type="Pfam" id="PF01261">
    <property type="entry name" value="AP_endonuc_2"/>
    <property type="match status" value="1"/>
</dbReference>
<dbReference type="Gene3D" id="3.20.20.150">
    <property type="entry name" value="Divalent-metal-dependent TIM barrel enzymes"/>
    <property type="match status" value="1"/>
</dbReference>
<dbReference type="InterPro" id="IPR036237">
    <property type="entry name" value="Xyl_isomerase-like_sf"/>
</dbReference>
<sequence>MKWLMATVTFRYHMYSPNDLVRIARNCGFQGLELWEPHLNRHQDELIQLAKQTDLHMYVLGAYLDLTNFSSDSYNWKESLQAKFHLSHILKISTLRLFSGNLSYRDSTTTIQTQWLDRIDILNQLAQEAQIDVVFEVHPQTLLDDIRGVELLLKNIDKRNWTHVGLNFDAFHVWELGVDPLVCLQNWYPYVKHVHLKNARKKTDQFRPTNVFHPNGNVHELASLKQGVVEIKPLIEYLGRRSYNRTVTLEWFGNARLQFLKEEVNYLNSCLKSQTIQDII</sequence>
<proteinExistence type="predicted"/>
<keyword evidence="3" id="KW-1185">Reference proteome</keyword>
<dbReference type="RefSeq" id="WP_073157223.1">
    <property type="nucleotide sequence ID" value="NZ_FQVL01000014.1"/>
</dbReference>
<name>A0A1M5AJR6_9BACL</name>
<dbReference type="InterPro" id="IPR013022">
    <property type="entry name" value="Xyl_isomerase-like_TIM-brl"/>
</dbReference>
<evidence type="ECO:0000313" key="3">
    <source>
        <dbReference type="Proteomes" id="UP000184476"/>
    </source>
</evidence>
<protein>
    <submittedName>
        <fullName evidence="2">Sugar phosphate isomerase/epimerase</fullName>
    </submittedName>
</protein>
<evidence type="ECO:0000259" key="1">
    <source>
        <dbReference type="Pfam" id="PF01261"/>
    </source>
</evidence>
<dbReference type="STRING" id="112248.SAMN05444392_11450"/>
<dbReference type="OrthoDB" id="9815124at2"/>
<feature type="domain" description="Xylose isomerase-like TIM barrel" evidence="1">
    <location>
        <begin position="22"/>
        <end position="268"/>
    </location>
</feature>
<gene>
    <name evidence="2" type="ORF">SAMN05444392_11450</name>
</gene>
<dbReference type="PANTHER" id="PTHR12110">
    <property type="entry name" value="HYDROXYPYRUVATE ISOMERASE"/>
    <property type="match status" value="1"/>
</dbReference>
<dbReference type="AlphaFoldDB" id="A0A1M5AJR6"/>
<dbReference type="EMBL" id="FQVL01000014">
    <property type="protein sequence ID" value="SHF30518.1"/>
    <property type="molecule type" value="Genomic_DNA"/>
</dbReference>
<dbReference type="SUPFAM" id="SSF51658">
    <property type="entry name" value="Xylose isomerase-like"/>
    <property type="match status" value="1"/>
</dbReference>
<dbReference type="InterPro" id="IPR050312">
    <property type="entry name" value="IolE/XylAMocC-like"/>
</dbReference>